<dbReference type="SUPFAM" id="SSF141523">
    <property type="entry name" value="L,D-transpeptidase catalytic domain-like"/>
    <property type="match status" value="1"/>
</dbReference>
<protein>
    <submittedName>
        <fullName evidence="9">L,D-transpeptidase</fullName>
    </submittedName>
</protein>
<dbReference type="InterPro" id="IPR005490">
    <property type="entry name" value="LD_TPept_cat_dom"/>
</dbReference>
<evidence type="ECO:0000256" key="3">
    <source>
        <dbReference type="ARBA" id="ARBA00022679"/>
    </source>
</evidence>
<dbReference type="Proteomes" id="UP000295706">
    <property type="component" value="Unassembled WGS sequence"/>
</dbReference>
<evidence type="ECO:0000259" key="8">
    <source>
        <dbReference type="PROSITE" id="PS52029"/>
    </source>
</evidence>
<feature type="active site" description="Nucleophile" evidence="7">
    <location>
        <position position="320"/>
    </location>
</feature>
<evidence type="ECO:0000256" key="7">
    <source>
        <dbReference type="PROSITE-ProRule" id="PRU01373"/>
    </source>
</evidence>
<feature type="active site" description="Proton donor/acceptor" evidence="7">
    <location>
        <position position="301"/>
    </location>
</feature>
<dbReference type="PROSITE" id="PS52029">
    <property type="entry name" value="LD_TPASE"/>
    <property type="match status" value="1"/>
</dbReference>
<gene>
    <name evidence="9" type="ORF">EZE20_04455</name>
</gene>
<evidence type="ECO:0000256" key="1">
    <source>
        <dbReference type="ARBA" id="ARBA00004752"/>
    </source>
</evidence>
<reference evidence="9 10" key="1">
    <citation type="submission" date="2019-02" db="EMBL/GenBank/DDBJ databases">
        <title>Arundinibacter roseus gen. nov., sp. nov., a new member of the family Cytophagaceae.</title>
        <authorList>
            <person name="Szuroczki S."/>
            <person name="Khayer B."/>
            <person name="Sproer C."/>
            <person name="Toumi M."/>
            <person name="Szabo A."/>
            <person name="Felfoldi T."/>
            <person name="Schumann P."/>
            <person name="Toth E."/>
        </authorList>
    </citation>
    <scope>NUCLEOTIDE SEQUENCE [LARGE SCALE GENOMIC DNA]</scope>
    <source>
        <strain evidence="9 10">DMA-k-7a</strain>
    </source>
</reference>
<dbReference type="GO" id="GO:0004180">
    <property type="term" value="F:carboxypeptidase activity"/>
    <property type="evidence" value="ECO:0007669"/>
    <property type="project" value="UniProtKB-ARBA"/>
</dbReference>
<dbReference type="CDD" id="cd16913">
    <property type="entry name" value="YkuD_like"/>
    <property type="match status" value="1"/>
</dbReference>
<evidence type="ECO:0000313" key="9">
    <source>
        <dbReference type="EMBL" id="TDB68180.1"/>
    </source>
</evidence>
<dbReference type="GO" id="GO:0008360">
    <property type="term" value="P:regulation of cell shape"/>
    <property type="evidence" value="ECO:0007669"/>
    <property type="project" value="UniProtKB-UniRule"/>
</dbReference>
<evidence type="ECO:0000256" key="6">
    <source>
        <dbReference type="ARBA" id="ARBA00023316"/>
    </source>
</evidence>
<dbReference type="GO" id="GO:0016740">
    <property type="term" value="F:transferase activity"/>
    <property type="evidence" value="ECO:0007669"/>
    <property type="project" value="UniProtKB-KW"/>
</dbReference>
<keyword evidence="4 7" id="KW-0133">Cell shape</keyword>
<keyword evidence="10" id="KW-1185">Reference proteome</keyword>
<organism evidence="9 10">
    <name type="scientific">Arundinibacter roseus</name>
    <dbReference type="NCBI Taxonomy" id="2070510"/>
    <lineage>
        <taxon>Bacteria</taxon>
        <taxon>Pseudomonadati</taxon>
        <taxon>Bacteroidota</taxon>
        <taxon>Cytophagia</taxon>
        <taxon>Cytophagales</taxon>
        <taxon>Spirosomataceae</taxon>
        <taxon>Arundinibacter</taxon>
    </lineage>
</organism>
<dbReference type="PANTHER" id="PTHR41533:SF1">
    <property type="entry name" value="L,D-TRANSPEPTIDASE YCBB-RELATED"/>
    <property type="match status" value="1"/>
</dbReference>
<proteinExistence type="inferred from homology"/>
<comment type="similarity">
    <text evidence="2">Belongs to the YkuD family.</text>
</comment>
<sequence>MLNTPLYKGVLFLLLFAILPYSCRQKDYFSMTEAELMTEIQKKNTFDSLVVYGQTIGLRADSAFYRKEGLLRYLEEIGYGQMPANIEHIQKKLSPDSARIWEAAWKIAEGTSMAEALENLEPNYPAYQSLKKHYARLSQNGQSDSAAKVAETLNTYRWIHRQTQGAERWALVNINGAYLSAFDSLGNLQFQMNVIVGKANSPTPGIDTYATNVITYPYWNVPESIALEEMLPKIQENRYYLERNGIEVIDAKGQVVDEFSIEWADITAENFKYRFRQETGEDNSLGVMKVNIENPLAIYLHDTNVRTLFEAKQRWRSHGCIRLQNPVQFANFLANKELLPADFIEKAIKTPDEEHKPTTHALEKRVPVFIFHLTADADSLGRLIYFEEAKEVAAANP</sequence>
<dbReference type="EMBL" id="SMJU01000002">
    <property type="protein sequence ID" value="TDB68180.1"/>
    <property type="molecule type" value="Genomic_DNA"/>
</dbReference>
<dbReference type="InterPro" id="IPR038063">
    <property type="entry name" value="Transpep_catalytic_dom"/>
</dbReference>
<dbReference type="Pfam" id="PF03734">
    <property type="entry name" value="YkuD"/>
    <property type="match status" value="1"/>
</dbReference>
<comment type="pathway">
    <text evidence="1 7">Cell wall biogenesis; peptidoglycan biosynthesis.</text>
</comment>
<feature type="domain" description="L,D-TPase catalytic" evidence="8">
    <location>
        <begin position="168"/>
        <end position="347"/>
    </location>
</feature>
<dbReference type="RefSeq" id="WP_132114899.1">
    <property type="nucleotide sequence ID" value="NZ_SMJU01000002.1"/>
</dbReference>
<dbReference type="UniPathway" id="UPA00219"/>
<dbReference type="PANTHER" id="PTHR41533">
    <property type="entry name" value="L,D-TRANSPEPTIDASE HI_1667-RELATED"/>
    <property type="match status" value="1"/>
</dbReference>
<dbReference type="OrthoDB" id="9778545at2"/>
<evidence type="ECO:0000256" key="5">
    <source>
        <dbReference type="ARBA" id="ARBA00022984"/>
    </source>
</evidence>
<keyword evidence="3" id="KW-0808">Transferase</keyword>
<evidence type="ECO:0000256" key="2">
    <source>
        <dbReference type="ARBA" id="ARBA00005992"/>
    </source>
</evidence>
<keyword evidence="5 7" id="KW-0573">Peptidoglycan synthesis</keyword>
<dbReference type="GO" id="GO:0009252">
    <property type="term" value="P:peptidoglycan biosynthetic process"/>
    <property type="evidence" value="ECO:0007669"/>
    <property type="project" value="UniProtKB-UniPathway"/>
</dbReference>
<evidence type="ECO:0000256" key="4">
    <source>
        <dbReference type="ARBA" id="ARBA00022960"/>
    </source>
</evidence>
<evidence type="ECO:0000313" key="10">
    <source>
        <dbReference type="Proteomes" id="UP000295706"/>
    </source>
</evidence>
<dbReference type="InterPro" id="IPR052905">
    <property type="entry name" value="LD-transpeptidase_YkuD-like"/>
</dbReference>
<name>A0A4R4KIU9_9BACT</name>
<dbReference type="Gene3D" id="2.40.440.10">
    <property type="entry name" value="L,D-transpeptidase catalytic domain-like"/>
    <property type="match status" value="1"/>
</dbReference>
<accession>A0A4R4KIU9</accession>
<dbReference type="GO" id="GO:0071555">
    <property type="term" value="P:cell wall organization"/>
    <property type="evidence" value="ECO:0007669"/>
    <property type="project" value="UniProtKB-UniRule"/>
</dbReference>
<dbReference type="AlphaFoldDB" id="A0A4R4KIU9"/>
<keyword evidence="6 7" id="KW-0961">Cell wall biogenesis/degradation</keyword>
<comment type="caution">
    <text evidence="9">The sequence shown here is derived from an EMBL/GenBank/DDBJ whole genome shotgun (WGS) entry which is preliminary data.</text>
</comment>